<sequence length="261" mass="29498">MKSLIVSLHDVGPSTAEVSRRWMDELESRDVAVSLLVVAGRWNGMNFSEDSHMHEWLHTCVNHGHEVVLHGWTHTFEQKKADSSKSSVFGSFFARGCQEFFNLNTDEAAERLHLGLHTLGVVGFTPSGFIAPGWLMSKEVRYELHEIGLDYTNNHLFVTDLVRRQEIFAPVVCQRPESKWSGLIAKATVVLARVLMFARLPLRVAIHPKDLADTRLRSAILHIIDLAITKGYTTRTYEQFIDQSRVSQQAVHEVRQLGGIA</sequence>
<gene>
    <name evidence="1" type="ORF">GM51_16215</name>
</gene>
<reference evidence="1" key="1">
    <citation type="submission" date="2014-06" db="EMBL/GenBank/DDBJ databases">
        <title>Key roles for freshwater Actinobacteria revealed by deep metagenomic sequencing.</title>
        <authorList>
            <person name="Ghai R."/>
            <person name="Mizuno C.M."/>
            <person name="Picazo A."/>
            <person name="Camacho A."/>
            <person name="Rodriguez-Valera F."/>
        </authorList>
    </citation>
    <scope>NUCLEOTIDE SEQUENCE</scope>
</reference>
<dbReference type="Gene3D" id="3.20.20.370">
    <property type="entry name" value="Glycoside hydrolase/deacetylase"/>
    <property type="match status" value="1"/>
</dbReference>
<name>A0A094SA27_9ZZZZ</name>
<comment type="caution">
    <text evidence="1">The sequence shown here is derived from an EMBL/GenBank/DDBJ whole genome shotgun (WGS) entry which is preliminary data.</text>
</comment>
<evidence type="ECO:0008006" key="2">
    <source>
        <dbReference type="Google" id="ProtNLM"/>
    </source>
</evidence>
<dbReference type="InterPro" id="IPR011330">
    <property type="entry name" value="Glyco_hydro/deAcase_b/a-brl"/>
</dbReference>
<dbReference type="GO" id="GO:0005975">
    <property type="term" value="P:carbohydrate metabolic process"/>
    <property type="evidence" value="ECO:0007669"/>
    <property type="project" value="InterPro"/>
</dbReference>
<dbReference type="CDD" id="cd11374">
    <property type="entry name" value="CE4_u10"/>
    <property type="match status" value="1"/>
</dbReference>
<protein>
    <recommendedName>
        <fullName evidence="2">NodB homology domain-containing protein</fullName>
    </recommendedName>
</protein>
<dbReference type="InterPro" id="IPR018763">
    <property type="entry name" value="DUF2334"/>
</dbReference>
<dbReference type="AlphaFoldDB" id="A0A094SA27"/>
<evidence type="ECO:0000313" key="1">
    <source>
        <dbReference type="EMBL" id="KGA14858.1"/>
    </source>
</evidence>
<accession>A0A094SA27</accession>
<dbReference type="SUPFAM" id="SSF88713">
    <property type="entry name" value="Glycoside hydrolase/deacetylase"/>
    <property type="match status" value="1"/>
</dbReference>
<organism evidence="1">
    <name type="scientific">freshwater metagenome</name>
    <dbReference type="NCBI Taxonomy" id="449393"/>
    <lineage>
        <taxon>unclassified sequences</taxon>
        <taxon>metagenomes</taxon>
        <taxon>ecological metagenomes</taxon>
    </lineage>
</organism>
<dbReference type="EMBL" id="JNSL01000133">
    <property type="protein sequence ID" value="KGA14858.1"/>
    <property type="molecule type" value="Genomic_DNA"/>
</dbReference>
<dbReference type="Pfam" id="PF10096">
    <property type="entry name" value="DUF2334"/>
    <property type="match status" value="1"/>
</dbReference>
<proteinExistence type="predicted"/>